<keyword evidence="6" id="KW-1185">Reference proteome</keyword>
<gene>
    <name evidence="5" type="ORF">GCM10009827_086550</name>
</gene>
<evidence type="ECO:0000313" key="5">
    <source>
        <dbReference type="EMBL" id="GAA1552523.1"/>
    </source>
</evidence>
<dbReference type="InterPro" id="IPR038261">
    <property type="entry name" value="GPP34-like_sf"/>
</dbReference>
<keyword evidence="2" id="KW-0333">Golgi apparatus</keyword>
<evidence type="ECO:0000313" key="6">
    <source>
        <dbReference type="Proteomes" id="UP001501470"/>
    </source>
</evidence>
<keyword evidence="4" id="KW-0472">Membrane</keyword>
<evidence type="ECO:0000256" key="3">
    <source>
        <dbReference type="ARBA" id="ARBA00023121"/>
    </source>
</evidence>
<sequence length="223" mass="23784">MSDGLADHFLLLALDDEGNHLVGDPALDYGLAGAVLLDLMLAGRIDLAGEQVVVTDATPTGDPVADAALDRVVLEKKPRKPDAWIQPLADWLRGRLLDRQVEAGVLRREQDRVLWVFPRTRYASATGTEPAAETAVRRDLAAALDGDGPVPARTAALLGLVQAVDLARKLFPGRDKKELKARIDAIGKDNWAADAVQQAVARIQALIASMTAVSVATTVITTS</sequence>
<evidence type="ECO:0000256" key="1">
    <source>
        <dbReference type="ARBA" id="ARBA00004255"/>
    </source>
</evidence>
<dbReference type="Pfam" id="PF05719">
    <property type="entry name" value="GPP34"/>
    <property type="match status" value="1"/>
</dbReference>
<dbReference type="EMBL" id="BAAAQD010000023">
    <property type="protein sequence ID" value="GAA1552523.1"/>
    <property type="molecule type" value="Genomic_DNA"/>
</dbReference>
<proteinExistence type="predicted"/>
<keyword evidence="3" id="KW-0446">Lipid-binding</keyword>
<organism evidence="5 6">
    <name type="scientific">Dactylosporangium maewongense</name>
    <dbReference type="NCBI Taxonomy" id="634393"/>
    <lineage>
        <taxon>Bacteria</taxon>
        <taxon>Bacillati</taxon>
        <taxon>Actinomycetota</taxon>
        <taxon>Actinomycetes</taxon>
        <taxon>Micromonosporales</taxon>
        <taxon>Micromonosporaceae</taxon>
        <taxon>Dactylosporangium</taxon>
    </lineage>
</organism>
<evidence type="ECO:0000256" key="2">
    <source>
        <dbReference type="ARBA" id="ARBA00023034"/>
    </source>
</evidence>
<dbReference type="Proteomes" id="UP001501470">
    <property type="component" value="Unassembled WGS sequence"/>
</dbReference>
<protein>
    <submittedName>
        <fullName evidence="5">GPP34 family phosphoprotein</fullName>
    </submittedName>
</protein>
<dbReference type="RefSeq" id="WP_344509784.1">
    <property type="nucleotide sequence ID" value="NZ_BAAAQD010000023.1"/>
</dbReference>
<comment type="subcellular location">
    <subcellularLocation>
        <location evidence="1">Golgi apparatus membrane</location>
        <topology evidence="1">Peripheral membrane protein</topology>
        <orientation evidence="1">Cytoplasmic side</orientation>
    </subcellularLocation>
</comment>
<evidence type="ECO:0000256" key="4">
    <source>
        <dbReference type="ARBA" id="ARBA00023136"/>
    </source>
</evidence>
<comment type="caution">
    <text evidence="5">The sequence shown here is derived from an EMBL/GenBank/DDBJ whole genome shotgun (WGS) entry which is preliminary data.</text>
</comment>
<accession>A0ABN2C4J9</accession>
<name>A0ABN2C4J9_9ACTN</name>
<dbReference type="Gene3D" id="1.10.3630.10">
    <property type="entry name" value="yeast vps74-n-term truncation variant domain like"/>
    <property type="match status" value="1"/>
</dbReference>
<dbReference type="InterPro" id="IPR008628">
    <property type="entry name" value="GPP34-like"/>
</dbReference>
<reference evidence="5 6" key="1">
    <citation type="journal article" date="2019" name="Int. J. Syst. Evol. Microbiol.">
        <title>The Global Catalogue of Microorganisms (GCM) 10K type strain sequencing project: providing services to taxonomists for standard genome sequencing and annotation.</title>
        <authorList>
            <consortium name="The Broad Institute Genomics Platform"/>
            <consortium name="The Broad Institute Genome Sequencing Center for Infectious Disease"/>
            <person name="Wu L."/>
            <person name="Ma J."/>
        </authorList>
    </citation>
    <scope>NUCLEOTIDE SEQUENCE [LARGE SCALE GENOMIC DNA]</scope>
    <source>
        <strain evidence="5 6">JCM 15933</strain>
    </source>
</reference>